<dbReference type="Gene3D" id="1.20.58.220">
    <property type="entry name" value="Phosphate transport system protein phou homolog 2, domain 2"/>
    <property type="match status" value="1"/>
</dbReference>
<gene>
    <name evidence="2" type="ORF">DL240_07850</name>
</gene>
<dbReference type="NCBIfam" id="TIGR00153">
    <property type="entry name" value="TIGR00153 family protein"/>
    <property type="match status" value="1"/>
</dbReference>
<dbReference type="PANTHER" id="PTHR36536:SF3">
    <property type="entry name" value="UPF0111 PROTEIN HI_1603"/>
    <property type="match status" value="1"/>
</dbReference>
<comment type="caution">
    <text evidence="2">The sequence shown here is derived from an EMBL/GenBank/DDBJ whole genome shotgun (WGS) entry which is preliminary data.</text>
</comment>
<name>A0A328CBF2_9DELT</name>
<protein>
    <submittedName>
        <fullName evidence="2">TIGR00153 family protein</fullName>
    </submittedName>
</protein>
<dbReference type="SUPFAM" id="SSF109755">
    <property type="entry name" value="PhoU-like"/>
    <property type="match status" value="1"/>
</dbReference>
<evidence type="ECO:0000256" key="1">
    <source>
        <dbReference type="ARBA" id="ARBA00008591"/>
    </source>
</evidence>
<dbReference type="Proteomes" id="UP000249169">
    <property type="component" value="Unassembled WGS sequence"/>
</dbReference>
<reference evidence="2 3" key="1">
    <citation type="submission" date="2018-05" db="EMBL/GenBank/DDBJ databases">
        <title>Lujinxingia marina gen. nov. sp. nov., a new facultative anaerobic member of the class Deltaproteobacteria, and proposal of Lujinxingaceae fam. nov.</title>
        <authorList>
            <person name="Li C.-M."/>
        </authorList>
    </citation>
    <scope>NUCLEOTIDE SEQUENCE [LARGE SCALE GENOMIC DNA]</scope>
    <source>
        <strain evidence="2 3">B210</strain>
    </source>
</reference>
<dbReference type="PANTHER" id="PTHR36536">
    <property type="entry name" value="UPF0111 PROTEIN HI_1603"/>
    <property type="match status" value="1"/>
</dbReference>
<evidence type="ECO:0000313" key="3">
    <source>
        <dbReference type="Proteomes" id="UP000249169"/>
    </source>
</evidence>
<keyword evidence="3" id="KW-1185">Reference proteome</keyword>
<organism evidence="2 3">
    <name type="scientific">Lujinxingia litoralis</name>
    <dbReference type="NCBI Taxonomy" id="2211119"/>
    <lineage>
        <taxon>Bacteria</taxon>
        <taxon>Deltaproteobacteria</taxon>
        <taxon>Bradymonadales</taxon>
        <taxon>Lujinxingiaceae</taxon>
        <taxon>Lujinxingia</taxon>
    </lineage>
</organism>
<dbReference type="Pfam" id="PF01865">
    <property type="entry name" value="PhoU_div"/>
    <property type="match status" value="1"/>
</dbReference>
<evidence type="ECO:0000313" key="2">
    <source>
        <dbReference type="EMBL" id="RAL22797.1"/>
    </source>
</evidence>
<comment type="similarity">
    <text evidence="1">Belongs to the UPF0111 family.</text>
</comment>
<proteinExistence type="inferred from homology"/>
<dbReference type="InterPro" id="IPR002727">
    <property type="entry name" value="DUF47"/>
</dbReference>
<dbReference type="InterPro" id="IPR038078">
    <property type="entry name" value="PhoU-like_sf"/>
</dbReference>
<sequence>MMVRSIFGLFAKSPFPYIREMAHKVKECADEIPVLFDAVFEGDQDKVKAIAENISHLEHEVDVVKTRIRDSLPKTIFMSVDRRDLLDVLASLDAIADNAEDVGILFTLRKMEPHPELVPQLKKLVRRVMTTVDKAVEIVDALEVLADVSFTGPEAERVLLMIDELNRLEHEADLVQDALARLLFAMEDDIKPGSLMLWNKIFNKVGDMANAAEKMGNRLRLFMSK</sequence>
<accession>A0A328CBF2</accession>
<dbReference type="AlphaFoldDB" id="A0A328CBF2"/>
<dbReference type="EMBL" id="QHKO01000003">
    <property type="protein sequence ID" value="RAL22797.1"/>
    <property type="molecule type" value="Genomic_DNA"/>
</dbReference>
<dbReference type="InterPro" id="IPR018445">
    <property type="entry name" value="Put_Phosphate_transp_reg"/>
</dbReference>